<dbReference type="PANTHER" id="PTHR47991">
    <property type="entry name" value="OXOGLUTARATE/IRON-DEPENDENT DIOXYGENASE"/>
    <property type="match status" value="1"/>
</dbReference>
<name>A0A9Q1KTL4_9CARY</name>
<dbReference type="Pfam" id="PF03171">
    <property type="entry name" value="2OG-FeII_Oxy"/>
    <property type="match status" value="1"/>
</dbReference>
<proteinExistence type="predicted"/>
<keyword evidence="1" id="KW-0479">Metal-binding</keyword>
<dbReference type="AlphaFoldDB" id="A0A9Q1KTL4"/>
<evidence type="ECO:0000256" key="2">
    <source>
        <dbReference type="ARBA" id="ARBA00023004"/>
    </source>
</evidence>
<sequence>MGTESWKQTDMASKLVQEIARKGEGVPERFILKEGQTLHAIDANPTLWEETLLIDLSLLSPDDTSSSTSAQQKELSKLHYALKHWGCFQIKNHGMTSLFLDELLQVSKEFFGLPLEERLKCSIKDDFFNGYGNVAPSTGNMPINWNDRLSLTVYPQDKIKLHLWPRKPEKFREILQEYSLNLKNILEVVLKAMAKSLDLKEDSFLDQHGKQGSMETRFGFYPRCPHPDQVYGVHPHVDRSTITILLPDRDVVEGLQVEKDDQWVVTNAEKDRVSIVAFCIPDLQAEVGPIDELISPNQPKMYNSVDMKTFRQLLTKIFPTGKSLVDALKIK</sequence>
<comment type="caution">
    <text evidence="5">The sequence shown here is derived from an EMBL/GenBank/DDBJ whole genome shotgun (WGS) entry which is preliminary data.</text>
</comment>
<evidence type="ECO:0000313" key="6">
    <source>
        <dbReference type="Proteomes" id="UP001153076"/>
    </source>
</evidence>
<dbReference type="InterPro" id="IPR026992">
    <property type="entry name" value="DIOX_N"/>
</dbReference>
<protein>
    <submittedName>
        <fullName evidence="5">Uncharacterized protein</fullName>
    </submittedName>
</protein>
<dbReference type="GO" id="GO:0046872">
    <property type="term" value="F:metal ion binding"/>
    <property type="evidence" value="ECO:0007669"/>
    <property type="project" value="UniProtKB-KW"/>
</dbReference>
<dbReference type="Gene3D" id="2.60.120.330">
    <property type="entry name" value="B-lactam Antibiotic, Isopenicillin N Synthase, Chain"/>
    <property type="match status" value="1"/>
</dbReference>
<dbReference type="InterPro" id="IPR027443">
    <property type="entry name" value="IPNS-like_sf"/>
</dbReference>
<dbReference type="Pfam" id="PF14226">
    <property type="entry name" value="DIOX_N"/>
    <property type="match status" value="1"/>
</dbReference>
<dbReference type="SUPFAM" id="SSF51197">
    <property type="entry name" value="Clavaminate synthase-like"/>
    <property type="match status" value="1"/>
</dbReference>
<accession>A0A9Q1KTL4</accession>
<organism evidence="5 6">
    <name type="scientific">Carnegiea gigantea</name>
    <dbReference type="NCBI Taxonomy" id="171969"/>
    <lineage>
        <taxon>Eukaryota</taxon>
        <taxon>Viridiplantae</taxon>
        <taxon>Streptophyta</taxon>
        <taxon>Embryophyta</taxon>
        <taxon>Tracheophyta</taxon>
        <taxon>Spermatophyta</taxon>
        <taxon>Magnoliopsida</taxon>
        <taxon>eudicotyledons</taxon>
        <taxon>Gunneridae</taxon>
        <taxon>Pentapetalae</taxon>
        <taxon>Caryophyllales</taxon>
        <taxon>Cactineae</taxon>
        <taxon>Cactaceae</taxon>
        <taxon>Cactoideae</taxon>
        <taxon>Echinocereeae</taxon>
        <taxon>Carnegiea</taxon>
    </lineage>
</organism>
<evidence type="ECO:0000259" key="4">
    <source>
        <dbReference type="Pfam" id="PF14226"/>
    </source>
</evidence>
<evidence type="ECO:0000259" key="3">
    <source>
        <dbReference type="Pfam" id="PF03171"/>
    </source>
</evidence>
<feature type="domain" description="Non-haem dioxygenase N-terminal" evidence="4">
    <location>
        <begin position="53"/>
        <end position="165"/>
    </location>
</feature>
<keyword evidence="6" id="KW-1185">Reference proteome</keyword>
<evidence type="ECO:0000313" key="5">
    <source>
        <dbReference type="EMBL" id="KAJ8448412.1"/>
    </source>
</evidence>
<dbReference type="InterPro" id="IPR044861">
    <property type="entry name" value="IPNS-like_FE2OG_OXY"/>
</dbReference>
<keyword evidence="2" id="KW-0408">Iron</keyword>
<dbReference type="Proteomes" id="UP001153076">
    <property type="component" value="Unassembled WGS sequence"/>
</dbReference>
<reference evidence="5" key="1">
    <citation type="submission" date="2022-04" db="EMBL/GenBank/DDBJ databases">
        <title>Carnegiea gigantea Genome sequencing and assembly v2.</title>
        <authorList>
            <person name="Copetti D."/>
            <person name="Sanderson M.J."/>
            <person name="Burquez A."/>
            <person name="Wojciechowski M.F."/>
        </authorList>
    </citation>
    <scope>NUCLEOTIDE SEQUENCE</scope>
    <source>
        <strain evidence="5">SGP5-SGP5p</strain>
        <tissue evidence="5">Aerial part</tissue>
    </source>
</reference>
<dbReference type="EMBL" id="JAKOGI010000030">
    <property type="protein sequence ID" value="KAJ8448412.1"/>
    <property type="molecule type" value="Genomic_DNA"/>
</dbReference>
<dbReference type="OrthoDB" id="288590at2759"/>
<dbReference type="InterPro" id="IPR050295">
    <property type="entry name" value="Plant_2OG-oxidoreductases"/>
</dbReference>
<evidence type="ECO:0000256" key="1">
    <source>
        <dbReference type="ARBA" id="ARBA00022723"/>
    </source>
</evidence>
<gene>
    <name evidence="5" type="ORF">Cgig2_022040</name>
</gene>
<feature type="domain" description="Isopenicillin N synthase-like Fe(2+) 2OG dioxygenase" evidence="3">
    <location>
        <begin position="218"/>
        <end position="270"/>
    </location>
</feature>